<proteinExistence type="predicted"/>
<reference evidence="1 2" key="1">
    <citation type="submission" date="2023-03" db="EMBL/GenBank/DDBJ databases">
        <title>WGS of Gossypium arboreum.</title>
        <authorList>
            <person name="Yu D."/>
        </authorList>
    </citation>
    <scope>NUCLEOTIDE SEQUENCE [LARGE SCALE GENOMIC DNA]</scope>
    <source>
        <tissue evidence="1">Leaf</tissue>
    </source>
</reference>
<organism evidence="1 2">
    <name type="scientific">Gossypium arboreum</name>
    <name type="common">Tree cotton</name>
    <name type="synonym">Gossypium nanking</name>
    <dbReference type="NCBI Taxonomy" id="29729"/>
    <lineage>
        <taxon>Eukaryota</taxon>
        <taxon>Viridiplantae</taxon>
        <taxon>Streptophyta</taxon>
        <taxon>Embryophyta</taxon>
        <taxon>Tracheophyta</taxon>
        <taxon>Spermatophyta</taxon>
        <taxon>Magnoliopsida</taxon>
        <taxon>eudicotyledons</taxon>
        <taxon>Gunneridae</taxon>
        <taxon>Pentapetalae</taxon>
        <taxon>rosids</taxon>
        <taxon>malvids</taxon>
        <taxon>Malvales</taxon>
        <taxon>Malvaceae</taxon>
        <taxon>Malvoideae</taxon>
        <taxon>Gossypium</taxon>
    </lineage>
</organism>
<dbReference type="Proteomes" id="UP001358586">
    <property type="component" value="Chromosome 8"/>
</dbReference>
<accession>A0ABR0NZU8</accession>
<evidence type="ECO:0000313" key="2">
    <source>
        <dbReference type="Proteomes" id="UP001358586"/>
    </source>
</evidence>
<keyword evidence="2" id="KW-1185">Reference proteome</keyword>
<name>A0ABR0NZU8_GOSAR</name>
<comment type="caution">
    <text evidence="1">The sequence shown here is derived from an EMBL/GenBank/DDBJ whole genome shotgun (WGS) entry which is preliminary data.</text>
</comment>
<evidence type="ECO:0000313" key="1">
    <source>
        <dbReference type="EMBL" id="KAK5811875.1"/>
    </source>
</evidence>
<protein>
    <submittedName>
        <fullName evidence="1">Uncharacterized protein</fullName>
    </submittedName>
</protein>
<dbReference type="EMBL" id="JARKNE010000008">
    <property type="protein sequence ID" value="KAK5811875.1"/>
    <property type="molecule type" value="Genomic_DNA"/>
</dbReference>
<gene>
    <name evidence="1" type="ORF">PVK06_027256</name>
</gene>
<sequence>MTKEELAHMAKLEEQMENMIEMMTTVVKGKAKVNEGSGTLDNPIPLKGDTGVYREDLPFQAPGVTI</sequence>